<dbReference type="STRING" id="546364.SAMN04489730_6461"/>
<dbReference type="AlphaFoldDB" id="A0A1K1SR26"/>
<sequence>MSVNWPAMTSVITALTAVGALIFTALSLNATRAQVALSEQGQVTGRFTTAVEELDKGGGEHLQARLGALYSLERLAHDSPRDQPTIIEVISAFVRTIAPLPSTRQGSCPWPGADVQAALTILGRRDVSQDHGAYINLARTCLSGTSLRGADLAYGSLAGAKIEEVDLTDANLTGTSLRDASLRRAILTNANLSHLNGDNANFYWAALDQTDFTGSSLYGADFTISFGTRTNFNDASLTNAKHDHASFYDTISNRGTQDKWW</sequence>
<dbReference type="PANTHER" id="PTHR14136:SF17">
    <property type="entry name" value="BTB_POZ DOMAIN-CONTAINING PROTEIN KCTD9"/>
    <property type="match status" value="1"/>
</dbReference>
<accession>A0A1K1SR26</accession>
<protein>
    <submittedName>
        <fullName evidence="1">Pentapeptide repeat-containing protein</fullName>
    </submittedName>
</protein>
<dbReference type="Gene3D" id="2.160.20.80">
    <property type="entry name" value="E3 ubiquitin-protein ligase SopA"/>
    <property type="match status" value="1"/>
</dbReference>
<dbReference type="RefSeq" id="WP_177328945.1">
    <property type="nucleotide sequence ID" value="NZ_FPJG01000006.1"/>
</dbReference>
<organism evidence="1 2">
    <name type="scientific">Amycolatopsis australiensis</name>
    <dbReference type="NCBI Taxonomy" id="546364"/>
    <lineage>
        <taxon>Bacteria</taxon>
        <taxon>Bacillati</taxon>
        <taxon>Actinomycetota</taxon>
        <taxon>Actinomycetes</taxon>
        <taxon>Pseudonocardiales</taxon>
        <taxon>Pseudonocardiaceae</taxon>
        <taxon>Amycolatopsis</taxon>
    </lineage>
</organism>
<gene>
    <name evidence="1" type="ORF">SAMN04489730_6461</name>
</gene>
<evidence type="ECO:0000313" key="1">
    <source>
        <dbReference type="EMBL" id="SFW86668.1"/>
    </source>
</evidence>
<dbReference type="SUPFAM" id="SSF141571">
    <property type="entry name" value="Pentapeptide repeat-like"/>
    <property type="match status" value="1"/>
</dbReference>
<name>A0A1K1SR26_9PSEU</name>
<dbReference type="InterPro" id="IPR051082">
    <property type="entry name" value="Pentapeptide-BTB/POZ_domain"/>
</dbReference>
<dbReference type="InterPro" id="IPR001646">
    <property type="entry name" value="5peptide_repeat"/>
</dbReference>
<dbReference type="Proteomes" id="UP000182740">
    <property type="component" value="Unassembled WGS sequence"/>
</dbReference>
<dbReference type="PANTHER" id="PTHR14136">
    <property type="entry name" value="BTB_POZ DOMAIN-CONTAINING PROTEIN KCTD9"/>
    <property type="match status" value="1"/>
</dbReference>
<evidence type="ECO:0000313" key="2">
    <source>
        <dbReference type="Proteomes" id="UP000182740"/>
    </source>
</evidence>
<reference evidence="2" key="1">
    <citation type="submission" date="2016-11" db="EMBL/GenBank/DDBJ databases">
        <authorList>
            <person name="Varghese N."/>
            <person name="Submissions S."/>
        </authorList>
    </citation>
    <scope>NUCLEOTIDE SEQUENCE [LARGE SCALE GENOMIC DNA]</scope>
    <source>
        <strain evidence="2">DSM 44671</strain>
    </source>
</reference>
<proteinExistence type="predicted"/>
<dbReference type="Pfam" id="PF00805">
    <property type="entry name" value="Pentapeptide"/>
    <property type="match status" value="2"/>
</dbReference>
<dbReference type="EMBL" id="FPJG01000006">
    <property type="protein sequence ID" value="SFW86668.1"/>
    <property type="molecule type" value="Genomic_DNA"/>
</dbReference>
<keyword evidence="2" id="KW-1185">Reference proteome</keyword>